<evidence type="ECO:0000256" key="3">
    <source>
        <dbReference type="ARBA" id="ARBA00023295"/>
    </source>
</evidence>
<evidence type="ECO:0000256" key="2">
    <source>
        <dbReference type="ARBA" id="ARBA00022801"/>
    </source>
</evidence>
<feature type="signal peptide" evidence="7">
    <location>
        <begin position="1"/>
        <end position="19"/>
    </location>
</feature>
<keyword evidence="7" id="KW-0732">Signal</keyword>
<proteinExistence type="inferred from homology"/>
<dbReference type="InterPro" id="IPR051795">
    <property type="entry name" value="Glycosyl_Hydrlase_43"/>
</dbReference>
<dbReference type="Proteomes" id="UP000308014">
    <property type="component" value="Unassembled WGS sequence"/>
</dbReference>
<organism evidence="8 9">
    <name type="scientific">Aureobasidium pullulans</name>
    <name type="common">Black yeast</name>
    <name type="synonym">Pullularia pullulans</name>
    <dbReference type="NCBI Taxonomy" id="5580"/>
    <lineage>
        <taxon>Eukaryota</taxon>
        <taxon>Fungi</taxon>
        <taxon>Dikarya</taxon>
        <taxon>Ascomycota</taxon>
        <taxon>Pezizomycotina</taxon>
        <taxon>Dothideomycetes</taxon>
        <taxon>Dothideomycetidae</taxon>
        <taxon>Dothideales</taxon>
        <taxon>Saccotheciaceae</taxon>
        <taxon>Aureobasidium</taxon>
    </lineage>
</organism>
<dbReference type="SUPFAM" id="SSF75005">
    <property type="entry name" value="Arabinanase/levansucrase/invertase"/>
    <property type="match status" value="1"/>
</dbReference>
<sequence length="341" mass="35602">MIGSRITPVLLSLLPFTLAAPVRTTGNTHPTQVISVDFADPDLLQDGNQWWAFASNNHKTIAAVGGSLINVQIARSPDFNSWTVTGSDALPTVGAWADPKAGNQGAAVWAPSVSKNKKGQYVLTYSAAVKGSPGKHCVGAAVASQPQGPYNPQAAPLVCPLDQGGAIDSGAFKDADGTQYVVYKIDGNSMGHGGVCGNTNAPMVNTPIMIQRVADDGFTPVGSPVKLLDRSDLDGPLIEAPSLTRTSNGKYVLFFSSNCFATSNYDVTYAFADNIMGPYVKRGPMMVTGTNNLYAPGGQAVAADGKHMMFHAGDVGSANMGWRGAYTQIINIDTGSQVVSS</sequence>
<dbReference type="InterPro" id="IPR006710">
    <property type="entry name" value="Glyco_hydro_43"/>
</dbReference>
<name>A0A4S8V1Y6_AURPU</name>
<evidence type="ECO:0000256" key="1">
    <source>
        <dbReference type="ARBA" id="ARBA00009865"/>
    </source>
</evidence>
<dbReference type="CDD" id="cd08999">
    <property type="entry name" value="GH43_ABN-like"/>
    <property type="match status" value="1"/>
</dbReference>
<evidence type="ECO:0000256" key="7">
    <source>
        <dbReference type="SAM" id="SignalP"/>
    </source>
</evidence>
<dbReference type="EMBL" id="QZAJ01000250">
    <property type="protein sequence ID" value="THW13094.1"/>
    <property type="molecule type" value="Genomic_DNA"/>
</dbReference>
<dbReference type="AlphaFoldDB" id="A0A4S8V1Y6"/>
<comment type="caution">
    <text evidence="8">The sequence shown here is derived from an EMBL/GenBank/DDBJ whole genome shotgun (WGS) entry which is preliminary data.</text>
</comment>
<reference evidence="8 9" key="1">
    <citation type="submission" date="2018-10" db="EMBL/GenBank/DDBJ databases">
        <title>Fifty Aureobasidium pullulans genomes reveal a recombining polyextremotolerant generalist.</title>
        <authorList>
            <person name="Gostincar C."/>
            <person name="Turk M."/>
            <person name="Zajc J."/>
            <person name="Gunde-Cimerman N."/>
        </authorList>
    </citation>
    <scope>NUCLEOTIDE SEQUENCE [LARGE SCALE GENOMIC DNA]</scope>
    <source>
        <strain evidence="8 9">EXF-11318</strain>
    </source>
</reference>
<evidence type="ECO:0000313" key="9">
    <source>
        <dbReference type="Proteomes" id="UP000308014"/>
    </source>
</evidence>
<protein>
    <submittedName>
        <fullName evidence="8">Arabinanase/levansucrase/invertase</fullName>
    </submittedName>
</protein>
<evidence type="ECO:0000256" key="4">
    <source>
        <dbReference type="PIRSR" id="PIRSR606710-1"/>
    </source>
</evidence>
<feature type="site" description="Important for catalytic activity, responsible for pKa modulation of the active site Glu and correct orientation of both the proton donor and substrate" evidence="5">
    <location>
        <position position="168"/>
    </location>
</feature>
<feature type="active site" description="Proton acceptor" evidence="4">
    <location>
        <position position="40"/>
    </location>
</feature>
<evidence type="ECO:0000313" key="8">
    <source>
        <dbReference type="EMBL" id="THW13094.1"/>
    </source>
</evidence>
<keyword evidence="2 6" id="KW-0378">Hydrolase</keyword>
<dbReference type="PANTHER" id="PTHR42812">
    <property type="entry name" value="BETA-XYLOSIDASE"/>
    <property type="match status" value="1"/>
</dbReference>
<evidence type="ECO:0000256" key="5">
    <source>
        <dbReference type="PIRSR" id="PIRSR606710-2"/>
    </source>
</evidence>
<feature type="active site" description="Proton donor" evidence="4">
    <location>
        <position position="239"/>
    </location>
</feature>
<comment type="similarity">
    <text evidence="1 6">Belongs to the glycosyl hydrolase 43 family.</text>
</comment>
<dbReference type="GO" id="GO:0005975">
    <property type="term" value="P:carbohydrate metabolic process"/>
    <property type="evidence" value="ECO:0007669"/>
    <property type="project" value="InterPro"/>
</dbReference>
<dbReference type="Gene3D" id="2.115.10.20">
    <property type="entry name" value="Glycosyl hydrolase domain, family 43"/>
    <property type="match status" value="1"/>
</dbReference>
<dbReference type="GO" id="GO:0004553">
    <property type="term" value="F:hydrolase activity, hydrolyzing O-glycosyl compounds"/>
    <property type="evidence" value="ECO:0007669"/>
    <property type="project" value="InterPro"/>
</dbReference>
<accession>A0A4S8V1Y6</accession>
<dbReference type="InterPro" id="IPR023296">
    <property type="entry name" value="Glyco_hydro_beta-prop_sf"/>
</dbReference>
<dbReference type="PANTHER" id="PTHR42812:SF5">
    <property type="entry name" value="ENDO-ARABINASE"/>
    <property type="match status" value="1"/>
</dbReference>
<dbReference type="Pfam" id="PF04616">
    <property type="entry name" value="Glyco_hydro_43"/>
    <property type="match status" value="1"/>
</dbReference>
<keyword evidence="3 6" id="KW-0326">Glycosidase</keyword>
<gene>
    <name evidence="8" type="ORF">D6D24_06230</name>
</gene>
<evidence type="ECO:0000256" key="6">
    <source>
        <dbReference type="RuleBase" id="RU361187"/>
    </source>
</evidence>
<feature type="chain" id="PRO_5044399972" evidence="7">
    <location>
        <begin position="20"/>
        <end position="341"/>
    </location>
</feature>